<organism evidence="6 7">
    <name type="scientific">Xanthomonas hawaiiensis</name>
    <dbReference type="NCBI Taxonomy" id="3003247"/>
    <lineage>
        <taxon>Bacteria</taxon>
        <taxon>Pseudomonadati</taxon>
        <taxon>Pseudomonadota</taxon>
        <taxon>Gammaproteobacteria</taxon>
        <taxon>Lysobacterales</taxon>
        <taxon>Lysobacteraceae</taxon>
        <taxon>Xanthomonas</taxon>
    </lineage>
</organism>
<feature type="domain" description="Alpha-N-acetylglucosaminidase C-terminal" evidence="5">
    <location>
        <begin position="521"/>
        <end position="783"/>
    </location>
</feature>
<feature type="chain" id="PRO_5047297503" evidence="2">
    <location>
        <begin position="45"/>
        <end position="788"/>
    </location>
</feature>
<dbReference type="EMBL" id="JAQMHB010000001">
    <property type="protein sequence ID" value="MDS9992298.1"/>
    <property type="molecule type" value="Genomic_DNA"/>
</dbReference>
<keyword evidence="2" id="KW-0732">Signal</keyword>
<evidence type="ECO:0000259" key="3">
    <source>
        <dbReference type="Pfam" id="PF05089"/>
    </source>
</evidence>
<comment type="caution">
    <text evidence="6">The sequence shown here is derived from an EMBL/GenBank/DDBJ whole genome shotgun (WGS) entry which is preliminary data.</text>
</comment>
<dbReference type="Gene3D" id="1.20.120.670">
    <property type="entry name" value="N-acetyl-b-d-glucoasminidase"/>
    <property type="match status" value="1"/>
</dbReference>
<feature type="domain" description="Alpha-N-acetylglucosaminidase tim-barrel" evidence="3">
    <location>
        <begin position="150"/>
        <end position="511"/>
    </location>
</feature>
<proteinExistence type="predicted"/>
<reference evidence="6 7" key="1">
    <citation type="submission" date="2023-01" db="EMBL/GenBank/DDBJ databases">
        <title>Xanthomonas hawaiianensis sp. nov. isolated from Araceae family in Hawaii.</title>
        <authorList>
            <person name="Chunag S.-C."/>
            <person name="Dobhal S."/>
            <person name="Alvarez A."/>
            <person name="Arif M."/>
        </authorList>
    </citation>
    <scope>NUCLEOTIDE SEQUENCE [LARGE SCALE GENOMIC DNA]</scope>
    <source>
        <strain evidence="6 7">A2111</strain>
    </source>
</reference>
<dbReference type="InterPro" id="IPR024732">
    <property type="entry name" value="NAGLU_C"/>
</dbReference>
<evidence type="ECO:0000256" key="2">
    <source>
        <dbReference type="SAM" id="SignalP"/>
    </source>
</evidence>
<dbReference type="InterPro" id="IPR024240">
    <property type="entry name" value="NAGLU_N"/>
</dbReference>
<sequence length="788" mass="88637">MNHVFRQILPRDHAGLRRVRAMSLRAHAVLVLLACALLAPGAFASPAQDTQDTQGGTAREVLLRTLGPRAAELRLQRQPRGRGNDWYQIAAEAGTLRVSGSSDVALAHGAYSYLQSIGAASVSWEGSRVALPATYADVHGPRVATPFAHRAYLNVCTYGYTTPWWDWARWEREIDWMALHGIDMPLAMEGQEYVWQALWREFGVADADLAQYFSGPAFAPWQRMGNIEGYDAPLPQQWIEDKHALQLRILQRMRALGMKPVLPAFAGYVPKAFAQAHPRARIYRMRAWEGFHETYWLDPADPLFARIAQRFIQLYDRTYGKGTYYLADAFNEMLPPIAADGSDARLASYGDSTANAAKSKPPEVPPAQRDKRLAAYGRALYASIHRANPDAVWVMQGWLFGADRHFWTPQAIAAFLREVPNDKLLVLDIGNDRYPGTWKLSDAFDGKQWIYGYVHNYGGSNPVYGDLAFYRDDLRTLLADKNKRQLVGFGAFPEGLHTTSVVYEYMYALAWGAQQRPLQDWLDDYTRARYGHTSPALRAAWDDLQASVLSTRYWTPRWWRSRAGAYLLFKRPTLDVGEFEGAPGDPPRLRRALQQLLALAPEYADAPLYRYDLVDFARHYATGRVDVQLQQAVAAYRRGDVAAGDAATARVREAVTQLDRLVGGQQDTLSSWLDAAAGYAKTPQDAAYYRRDAKAQVSVWGGEGNLGDYASKAWQGMYVDYYLPRWTPALQMLREAAVAGSSVDEAQLQQRLRAWERDWVARDTAYVRQAPADPVAAVRTLLQQVDAP</sequence>
<dbReference type="Pfam" id="PF05089">
    <property type="entry name" value="NAGLU"/>
    <property type="match status" value="1"/>
</dbReference>
<keyword evidence="1" id="KW-0378">Hydrolase</keyword>
<dbReference type="Pfam" id="PF12971">
    <property type="entry name" value="NAGLU_N"/>
    <property type="match status" value="1"/>
</dbReference>
<dbReference type="RefSeq" id="WP_209231496.1">
    <property type="nucleotide sequence ID" value="NZ_JAGHXG010000016.1"/>
</dbReference>
<feature type="domain" description="Alpha-N-acetylglucosaminidase N-terminal" evidence="4">
    <location>
        <begin position="58"/>
        <end position="134"/>
    </location>
</feature>
<evidence type="ECO:0000259" key="4">
    <source>
        <dbReference type="Pfam" id="PF12971"/>
    </source>
</evidence>
<dbReference type="Gene3D" id="3.30.379.10">
    <property type="entry name" value="Chitobiase/beta-hexosaminidase domain 2-like"/>
    <property type="match status" value="1"/>
</dbReference>
<protein>
    <submittedName>
        <fullName evidence="6">Alpha-N-acetylglucosaminidase</fullName>
    </submittedName>
</protein>
<evidence type="ECO:0000313" key="7">
    <source>
        <dbReference type="Proteomes" id="UP001260534"/>
    </source>
</evidence>
<gene>
    <name evidence="6" type="ORF">PNQ69_05915</name>
</gene>
<accession>A0ABU2I3V1</accession>
<dbReference type="Proteomes" id="UP001260534">
    <property type="component" value="Unassembled WGS sequence"/>
</dbReference>
<keyword evidence="7" id="KW-1185">Reference proteome</keyword>
<feature type="signal peptide" evidence="2">
    <location>
        <begin position="1"/>
        <end position="44"/>
    </location>
</feature>
<dbReference type="InterPro" id="IPR029018">
    <property type="entry name" value="Hex-like_dom2"/>
</dbReference>
<dbReference type="PANTHER" id="PTHR12872:SF1">
    <property type="entry name" value="ALPHA-N-ACETYLGLUCOSAMINIDASE"/>
    <property type="match status" value="1"/>
</dbReference>
<evidence type="ECO:0000256" key="1">
    <source>
        <dbReference type="ARBA" id="ARBA00022801"/>
    </source>
</evidence>
<dbReference type="InterPro" id="IPR024733">
    <property type="entry name" value="NAGLU_tim-barrel"/>
</dbReference>
<evidence type="ECO:0000313" key="6">
    <source>
        <dbReference type="EMBL" id="MDS9992298.1"/>
    </source>
</evidence>
<dbReference type="Pfam" id="PF12972">
    <property type="entry name" value="NAGLU_C"/>
    <property type="match status" value="1"/>
</dbReference>
<name>A0ABU2I3V1_9XANT</name>
<evidence type="ECO:0000259" key="5">
    <source>
        <dbReference type="Pfam" id="PF12972"/>
    </source>
</evidence>
<dbReference type="Gene3D" id="3.20.20.80">
    <property type="entry name" value="Glycosidases"/>
    <property type="match status" value="1"/>
</dbReference>
<dbReference type="PANTHER" id="PTHR12872">
    <property type="entry name" value="ALPHA-N-ACETYLGLUCOSAMINIDASE"/>
    <property type="match status" value="1"/>
</dbReference>
<dbReference type="InterPro" id="IPR007781">
    <property type="entry name" value="NAGLU"/>
</dbReference>